<dbReference type="NCBIfam" id="NF005446">
    <property type="entry name" value="PRK07035.1"/>
    <property type="match status" value="1"/>
</dbReference>
<dbReference type="InterPro" id="IPR002347">
    <property type="entry name" value="SDR_fam"/>
</dbReference>
<dbReference type="RefSeq" id="WP_107940724.1">
    <property type="nucleotide sequence ID" value="NZ_QANS01000004.1"/>
</dbReference>
<dbReference type="InterPro" id="IPR036291">
    <property type="entry name" value="NAD(P)-bd_dom_sf"/>
</dbReference>
<dbReference type="PANTHER" id="PTHR43943">
    <property type="entry name" value="DEHYDROGENASE/REDUCTASE (SDR FAMILY) MEMBER 4"/>
    <property type="match status" value="1"/>
</dbReference>
<dbReference type="Gene3D" id="3.40.50.720">
    <property type="entry name" value="NAD(P)-binding Rossmann-like Domain"/>
    <property type="match status" value="1"/>
</dbReference>
<name>A0A2T5MF01_9GAMM</name>
<proteinExistence type="inferred from homology"/>
<organism evidence="2 3">
    <name type="scientific">Stenotrophobium rhamnosiphilum</name>
    <dbReference type="NCBI Taxonomy" id="2029166"/>
    <lineage>
        <taxon>Bacteria</taxon>
        <taxon>Pseudomonadati</taxon>
        <taxon>Pseudomonadota</taxon>
        <taxon>Gammaproteobacteria</taxon>
        <taxon>Nevskiales</taxon>
        <taxon>Nevskiaceae</taxon>
        <taxon>Stenotrophobium</taxon>
    </lineage>
</organism>
<dbReference type="CDD" id="cd05233">
    <property type="entry name" value="SDR_c"/>
    <property type="match status" value="1"/>
</dbReference>
<evidence type="ECO:0000313" key="3">
    <source>
        <dbReference type="Proteomes" id="UP000244248"/>
    </source>
</evidence>
<evidence type="ECO:0000313" key="2">
    <source>
        <dbReference type="EMBL" id="PTU31137.1"/>
    </source>
</evidence>
<gene>
    <name evidence="2" type="ORF">CJD38_12680</name>
</gene>
<accession>A0A2T5MF01</accession>
<dbReference type="FunFam" id="3.40.50.720:FF:000084">
    <property type="entry name" value="Short-chain dehydrogenase reductase"/>
    <property type="match status" value="1"/>
</dbReference>
<reference evidence="2 3" key="1">
    <citation type="submission" date="2018-04" db="EMBL/GenBank/DDBJ databases">
        <title>Novel species isolated from glacier.</title>
        <authorList>
            <person name="Liu Q."/>
            <person name="Xin Y.-H."/>
        </authorList>
    </citation>
    <scope>NUCLEOTIDE SEQUENCE [LARGE SCALE GENOMIC DNA]</scope>
    <source>
        <strain evidence="2 3">GT1R17</strain>
    </source>
</reference>
<dbReference type="OrthoDB" id="286404at2"/>
<sequence length="258" mass="26827">MSTQLFDLTGRVALITGASRGIGAATARLLAQQGAHVVISSRKQEDLDKVAAEIIASGGKATAIAAHQGESAALHRLIGEIEAGLGRLDILVNNAATNPYFGHISDTDMSMVEKTLQVNIKGYFELAALASKLMKKNGGGAIVNIASINGVKPGMFQGIYSISKAAVINMTQAFAKECAPWKVRVNAVLPGLTETKFASALTKNEQILNVALQQIPLARVAQPEEIAPAILYLVSDAASYVTGTTLTVDGGLIGCGGL</sequence>
<dbReference type="EMBL" id="QANS01000004">
    <property type="protein sequence ID" value="PTU31137.1"/>
    <property type="molecule type" value="Genomic_DNA"/>
</dbReference>
<dbReference type="PRINTS" id="PR00080">
    <property type="entry name" value="SDRFAMILY"/>
</dbReference>
<dbReference type="Proteomes" id="UP000244248">
    <property type="component" value="Unassembled WGS sequence"/>
</dbReference>
<dbReference type="AlphaFoldDB" id="A0A2T5MF01"/>
<dbReference type="PRINTS" id="PR00081">
    <property type="entry name" value="GDHRDH"/>
</dbReference>
<dbReference type="Pfam" id="PF13561">
    <property type="entry name" value="adh_short_C2"/>
    <property type="match status" value="1"/>
</dbReference>
<comment type="similarity">
    <text evidence="1">Belongs to the short-chain dehydrogenases/reductases (SDR) family.</text>
</comment>
<dbReference type="SUPFAM" id="SSF51735">
    <property type="entry name" value="NAD(P)-binding Rossmann-fold domains"/>
    <property type="match status" value="1"/>
</dbReference>
<comment type="caution">
    <text evidence="2">The sequence shown here is derived from an EMBL/GenBank/DDBJ whole genome shotgun (WGS) entry which is preliminary data.</text>
</comment>
<protein>
    <submittedName>
        <fullName evidence="2">Short-chain dehydrogenase</fullName>
    </submittedName>
</protein>
<dbReference type="PANTHER" id="PTHR43943:SF2">
    <property type="entry name" value="DEHYDROGENASE_REDUCTASE 4"/>
    <property type="match status" value="1"/>
</dbReference>
<dbReference type="InterPro" id="IPR020904">
    <property type="entry name" value="Sc_DH/Rdtase_CS"/>
</dbReference>
<evidence type="ECO:0000256" key="1">
    <source>
        <dbReference type="ARBA" id="ARBA00006484"/>
    </source>
</evidence>
<dbReference type="PROSITE" id="PS00061">
    <property type="entry name" value="ADH_SHORT"/>
    <property type="match status" value="1"/>
</dbReference>
<keyword evidence="3" id="KW-1185">Reference proteome</keyword>
<dbReference type="NCBIfam" id="NF005559">
    <property type="entry name" value="PRK07231.1"/>
    <property type="match status" value="1"/>
</dbReference>